<name>A0A383DST2_9ZZZZ</name>
<evidence type="ECO:0000256" key="1">
    <source>
        <dbReference type="SAM" id="Phobius"/>
    </source>
</evidence>
<feature type="transmembrane region" description="Helical" evidence="1">
    <location>
        <begin position="12"/>
        <end position="34"/>
    </location>
</feature>
<keyword evidence="1" id="KW-1133">Transmembrane helix</keyword>
<protein>
    <submittedName>
        <fullName evidence="2">Uncharacterized protein</fullName>
    </submittedName>
</protein>
<organism evidence="2">
    <name type="scientific">marine metagenome</name>
    <dbReference type="NCBI Taxonomy" id="408172"/>
    <lineage>
        <taxon>unclassified sequences</taxon>
        <taxon>metagenomes</taxon>
        <taxon>ecological metagenomes</taxon>
    </lineage>
</organism>
<keyword evidence="1" id="KW-0472">Membrane</keyword>
<accession>A0A383DST2</accession>
<sequence>MFKNKFSDRYDVPILFSLFLLNLLTVIYFPYYIYNNGIVWQEPLMLLVGWFLAG</sequence>
<gene>
    <name evidence="2" type="ORF">METZ01_LOCUS499772</name>
</gene>
<evidence type="ECO:0000313" key="2">
    <source>
        <dbReference type="EMBL" id="SVE46918.1"/>
    </source>
</evidence>
<dbReference type="AlphaFoldDB" id="A0A383DST2"/>
<feature type="non-terminal residue" evidence="2">
    <location>
        <position position="54"/>
    </location>
</feature>
<proteinExistence type="predicted"/>
<reference evidence="2" key="1">
    <citation type="submission" date="2018-05" db="EMBL/GenBank/DDBJ databases">
        <authorList>
            <person name="Lanie J.A."/>
            <person name="Ng W.-L."/>
            <person name="Kazmierczak K.M."/>
            <person name="Andrzejewski T.M."/>
            <person name="Davidsen T.M."/>
            <person name="Wayne K.J."/>
            <person name="Tettelin H."/>
            <person name="Glass J.I."/>
            <person name="Rusch D."/>
            <person name="Podicherti R."/>
            <person name="Tsui H.-C.T."/>
            <person name="Winkler M.E."/>
        </authorList>
    </citation>
    <scope>NUCLEOTIDE SEQUENCE</scope>
</reference>
<dbReference type="EMBL" id="UINC01219452">
    <property type="protein sequence ID" value="SVE46918.1"/>
    <property type="molecule type" value="Genomic_DNA"/>
</dbReference>
<keyword evidence="1" id="KW-0812">Transmembrane</keyword>